<accession>A0A814APG4</accession>
<comment type="caution">
    <text evidence="6">The sequence shown here is derived from an EMBL/GenBank/DDBJ whole genome shotgun (WGS) entry which is preliminary data.</text>
</comment>
<dbReference type="GO" id="GO:0005524">
    <property type="term" value="F:ATP binding"/>
    <property type="evidence" value="ECO:0007669"/>
    <property type="project" value="UniProtKB-KW"/>
</dbReference>
<dbReference type="SUPFAM" id="SSF57850">
    <property type="entry name" value="RING/U-box"/>
    <property type="match status" value="1"/>
</dbReference>
<dbReference type="CDD" id="cd16655">
    <property type="entry name" value="RING-Ubox_WDSUB1-like"/>
    <property type="match status" value="1"/>
</dbReference>
<evidence type="ECO:0000313" key="6">
    <source>
        <dbReference type="EMBL" id="CAF0914957.1"/>
    </source>
</evidence>
<dbReference type="InterPro" id="IPR008266">
    <property type="entry name" value="Tyr_kinase_AS"/>
</dbReference>
<name>A0A814APG4_9BILA</name>
<dbReference type="InterPro" id="IPR011009">
    <property type="entry name" value="Kinase-like_dom_sf"/>
</dbReference>
<dbReference type="InterPro" id="IPR001245">
    <property type="entry name" value="Ser-Thr/Tyr_kinase_cat_dom"/>
</dbReference>
<dbReference type="InterPro" id="IPR013083">
    <property type="entry name" value="Znf_RING/FYVE/PHD"/>
</dbReference>
<feature type="domain" description="Protein kinase" evidence="3">
    <location>
        <begin position="82"/>
        <end position="333"/>
    </location>
</feature>
<keyword evidence="7" id="KW-1185">Reference proteome</keyword>
<dbReference type="PANTHER" id="PTHR24418">
    <property type="entry name" value="TYROSINE-PROTEIN KINASE"/>
    <property type="match status" value="1"/>
</dbReference>
<dbReference type="Gene3D" id="1.10.510.10">
    <property type="entry name" value="Transferase(Phosphotransferase) domain 1"/>
    <property type="match status" value="1"/>
</dbReference>
<dbReference type="GO" id="GO:0004672">
    <property type="term" value="F:protein kinase activity"/>
    <property type="evidence" value="ECO:0007669"/>
    <property type="project" value="InterPro"/>
</dbReference>
<dbReference type="InterPro" id="IPR003613">
    <property type="entry name" value="Ubox_domain"/>
</dbReference>
<feature type="domain" description="U-box" evidence="4">
    <location>
        <begin position="9"/>
        <end position="82"/>
    </location>
</feature>
<keyword evidence="2" id="KW-0067">ATP-binding</keyword>
<dbReference type="PROSITE" id="PS00109">
    <property type="entry name" value="PROTEIN_KINASE_TYR"/>
    <property type="match status" value="1"/>
</dbReference>
<evidence type="ECO:0000259" key="4">
    <source>
        <dbReference type="PROSITE" id="PS51698"/>
    </source>
</evidence>
<gene>
    <name evidence="5" type="ORF">BJG266_LOCUS9342</name>
    <name evidence="6" type="ORF">QVE165_LOCUS10217</name>
</gene>
<dbReference type="Proteomes" id="UP000663877">
    <property type="component" value="Unassembled WGS sequence"/>
</dbReference>
<dbReference type="PROSITE" id="PS50011">
    <property type="entry name" value="PROTEIN_KINASE_DOM"/>
    <property type="match status" value="1"/>
</dbReference>
<protein>
    <recommendedName>
        <fullName evidence="8">Non-specific protein-tyrosine kinase</fullName>
    </recommendedName>
</protein>
<evidence type="ECO:0000313" key="5">
    <source>
        <dbReference type="EMBL" id="CAF0879404.1"/>
    </source>
</evidence>
<dbReference type="SMART" id="SM00504">
    <property type="entry name" value="Ubox"/>
    <property type="match status" value="1"/>
</dbReference>
<dbReference type="AlphaFoldDB" id="A0A814APG4"/>
<reference evidence="6" key="1">
    <citation type="submission" date="2021-02" db="EMBL/GenBank/DDBJ databases">
        <authorList>
            <person name="Nowell W R."/>
        </authorList>
    </citation>
    <scope>NUCLEOTIDE SEQUENCE</scope>
</reference>
<dbReference type="Pfam" id="PF07714">
    <property type="entry name" value="PK_Tyr_Ser-Thr"/>
    <property type="match status" value="1"/>
</dbReference>
<dbReference type="GO" id="GO:0016567">
    <property type="term" value="P:protein ubiquitination"/>
    <property type="evidence" value="ECO:0007669"/>
    <property type="project" value="InterPro"/>
</dbReference>
<evidence type="ECO:0000256" key="2">
    <source>
        <dbReference type="ARBA" id="ARBA00022840"/>
    </source>
</evidence>
<dbReference type="GO" id="GO:0004842">
    <property type="term" value="F:ubiquitin-protein transferase activity"/>
    <property type="evidence" value="ECO:0007669"/>
    <property type="project" value="InterPro"/>
</dbReference>
<dbReference type="OrthoDB" id="4062651at2759"/>
<sequence>MADSFKASSEFGFLLCPLTHQIFEDPVLAEDGQTYEREGIVHHIQKNGTSPLTQQLLSVDQLRPNSIIKKIVNEFRSKHYYFKLDTHIKKKSRRALFQAHGKTVWEAEWIGKDGPSICLMKINGIKALKEASFYEKMTRHPNIVKTYGIVDEPANITSHSITLLQEYASEGNLFELLQDQPSMPNEHVLSEIFVQISDAMVFLAHNQVVHGDLACRNVLVFRYDANEPKHNLVKLTDFGLSRGSSMYAPLGTASTTTLTIVPIRYAAPEILRNSNNKNSYTEKSDVFSMGVLMWEAYSKGEMPWSNIENDNEVCQKVMNGERLKQPSKCTDRM</sequence>
<dbReference type="SUPFAM" id="SSF56112">
    <property type="entry name" value="Protein kinase-like (PK-like)"/>
    <property type="match status" value="1"/>
</dbReference>
<dbReference type="Proteomes" id="UP000663832">
    <property type="component" value="Unassembled WGS sequence"/>
</dbReference>
<evidence type="ECO:0000313" key="7">
    <source>
        <dbReference type="Proteomes" id="UP000663832"/>
    </source>
</evidence>
<dbReference type="PROSITE" id="PS51698">
    <property type="entry name" value="U_BOX"/>
    <property type="match status" value="1"/>
</dbReference>
<dbReference type="Pfam" id="PF04564">
    <property type="entry name" value="U-box"/>
    <property type="match status" value="1"/>
</dbReference>
<evidence type="ECO:0000259" key="3">
    <source>
        <dbReference type="PROSITE" id="PS50011"/>
    </source>
</evidence>
<dbReference type="EMBL" id="CAJNOI010000030">
    <property type="protein sequence ID" value="CAF0879404.1"/>
    <property type="molecule type" value="Genomic_DNA"/>
</dbReference>
<dbReference type="InterPro" id="IPR050198">
    <property type="entry name" value="Non-receptor_tyrosine_kinases"/>
</dbReference>
<proteinExistence type="predicted"/>
<dbReference type="EMBL" id="CAJNOM010000047">
    <property type="protein sequence ID" value="CAF0914957.1"/>
    <property type="molecule type" value="Genomic_DNA"/>
</dbReference>
<dbReference type="Gene3D" id="3.30.40.10">
    <property type="entry name" value="Zinc/RING finger domain, C3HC4 (zinc finger)"/>
    <property type="match status" value="1"/>
</dbReference>
<organism evidence="6 7">
    <name type="scientific">Adineta steineri</name>
    <dbReference type="NCBI Taxonomy" id="433720"/>
    <lineage>
        <taxon>Eukaryota</taxon>
        <taxon>Metazoa</taxon>
        <taxon>Spiralia</taxon>
        <taxon>Gnathifera</taxon>
        <taxon>Rotifera</taxon>
        <taxon>Eurotatoria</taxon>
        <taxon>Bdelloidea</taxon>
        <taxon>Adinetida</taxon>
        <taxon>Adinetidae</taxon>
        <taxon>Adineta</taxon>
    </lineage>
</organism>
<keyword evidence="1" id="KW-0547">Nucleotide-binding</keyword>
<evidence type="ECO:0000256" key="1">
    <source>
        <dbReference type="ARBA" id="ARBA00022741"/>
    </source>
</evidence>
<evidence type="ECO:0008006" key="8">
    <source>
        <dbReference type="Google" id="ProtNLM"/>
    </source>
</evidence>
<dbReference type="InterPro" id="IPR000719">
    <property type="entry name" value="Prot_kinase_dom"/>
</dbReference>